<protein>
    <submittedName>
        <fullName evidence="1">4611_t:CDS:1</fullName>
    </submittedName>
</protein>
<evidence type="ECO:0000313" key="2">
    <source>
        <dbReference type="Proteomes" id="UP000789901"/>
    </source>
</evidence>
<organism evidence="1 2">
    <name type="scientific">Gigaspora margarita</name>
    <dbReference type="NCBI Taxonomy" id="4874"/>
    <lineage>
        <taxon>Eukaryota</taxon>
        <taxon>Fungi</taxon>
        <taxon>Fungi incertae sedis</taxon>
        <taxon>Mucoromycota</taxon>
        <taxon>Glomeromycotina</taxon>
        <taxon>Glomeromycetes</taxon>
        <taxon>Diversisporales</taxon>
        <taxon>Gigasporaceae</taxon>
        <taxon>Gigaspora</taxon>
    </lineage>
</organism>
<gene>
    <name evidence="1" type="ORF">GMARGA_LOCUS32127</name>
</gene>
<dbReference type="Proteomes" id="UP000789901">
    <property type="component" value="Unassembled WGS sequence"/>
</dbReference>
<accession>A0ABN7WL50</accession>
<feature type="non-terminal residue" evidence="1">
    <location>
        <position position="1"/>
    </location>
</feature>
<comment type="caution">
    <text evidence="1">The sequence shown here is derived from an EMBL/GenBank/DDBJ whole genome shotgun (WGS) entry which is preliminary data.</text>
</comment>
<reference evidence="1 2" key="1">
    <citation type="submission" date="2021-06" db="EMBL/GenBank/DDBJ databases">
        <authorList>
            <person name="Kallberg Y."/>
            <person name="Tangrot J."/>
            <person name="Rosling A."/>
        </authorList>
    </citation>
    <scope>NUCLEOTIDE SEQUENCE [LARGE SCALE GENOMIC DNA]</scope>
    <source>
        <strain evidence="1 2">120-4 pot B 10/14</strain>
    </source>
</reference>
<evidence type="ECO:0000313" key="1">
    <source>
        <dbReference type="EMBL" id="CAG8834571.1"/>
    </source>
</evidence>
<name>A0ABN7WL50_GIGMA</name>
<dbReference type="EMBL" id="CAJVQB010049648">
    <property type="protein sequence ID" value="CAG8834571.1"/>
    <property type="molecule type" value="Genomic_DNA"/>
</dbReference>
<keyword evidence="2" id="KW-1185">Reference proteome</keyword>
<sequence>TWKNLSTNKKNGVEEADKSYQHIKPLLDNLLNANPRSVTAFEIDSQNQLIMHFYTYIHGLKLLNIADLLLLSMLTIRNQVIRVYLGANAIKGKGKLVLLAFAIA</sequence>
<proteinExistence type="predicted"/>